<name>A0A8J9ZU92_BRALA</name>
<reference evidence="1" key="1">
    <citation type="submission" date="2022-01" db="EMBL/GenBank/DDBJ databases">
        <authorList>
            <person name="Braso-Vives M."/>
        </authorList>
    </citation>
    <scope>NUCLEOTIDE SEQUENCE</scope>
</reference>
<dbReference type="Proteomes" id="UP000838412">
    <property type="component" value="Chromosome 4"/>
</dbReference>
<evidence type="ECO:0000313" key="1">
    <source>
        <dbReference type="EMBL" id="CAH1263465.1"/>
    </source>
</evidence>
<gene>
    <name evidence="1" type="primary">Hypp2708</name>
    <name evidence="1" type="ORF">BLAG_LOCUS18156</name>
</gene>
<sequence length="147" mass="16850">MQTRYIDNLAQLSAIGKVAECCSATAKLLKTKTDPDFQVSLRHAASLNAINKGNFKKANRLLREVEAFLPETTHVASWIYVVRKKKKKAEHRVRWYQQKSLIKLRQGNCDMGYVLTTEALPFIDTMAPGCTTAWLLLNHAWFLTWPR</sequence>
<proteinExistence type="predicted"/>
<accession>A0A8J9ZU92</accession>
<dbReference type="AlphaFoldDB" id="A0A8J9ZU92"/>
<evidence type="ECO:0000313" key="2">
    <source>
        <dbReference type="Proteomes" id="UP000838412"/>
    </source>
</evidence>
<dbReference type="EMBL" id="OV696689">
    <property type="protein sequence ID" value="CAH1263465.1"/>
    <property type="molecule type" value="Genomic_DNA"/>
</dbReference>
<organism evidence="1 2">
    <name type="scientific">Branchiostoma lanceolatum</name>
    <name type="common">Common lancelet</name>
    <name type="synonym">Amphioxus lanceolatum</name>
    <dbReference type="NCBI Taxonomy" id="7740"/>
    <lineage>
        <taxon>Eukaryota</taxon>
        <taxon>Metazoa</taxon>
        <taxon>Chordata</taxon>
        <taxon>Cephalochordata</taxon>
        <taxon>Leptocardii</taxon>
        <taxon>Amphioxiformes</taxon>
        <taxon>Branchiostomatidae</taxon>
        <taxon>Branchiostoma</taxon>
    </lineage>
</organism>
<protein>
    <submittedName>
        <fullName evidence="1">Hypp2708 protein</fullName>
    </submittedName>
</protein>
<keyword evidence="2" id="KW-1185">Reference proteome</keyword>